<evidence type="ECO:0000256" key="7">
    <source>
        <dbReference type="ARBA" id="ARBA00048258"/>
    </source>
</evidence>
<proteinExistence type="inferred from homology"/>
<dbReference type="NCBIfam" id="TIGR00125">
    <property type="entry name" value="cyt_tran_rel"/>
    <property type="match status" value="1"/>
</dbReference>
<dbReference type="Gene3D" id="3.40.50.620">
    <property type="entry name" value="HUPs"/>
    <property type="match status" value="1"/>
</dbReference>
<feature type="binding site" evidence="8">
    <location>
        <position position="61"/>
    </location>
    <ligand>
        <name>(R)-pantoate</name>
        <dbReference type="ChEBI" id="CHEBI:15980"/>
    </ligand>
</feature>
<dbReference type="GO" id="GO:0004592">
    <property type="term" value="F:pantoate-beta-alanine ligase activity"/>
    <property type="evidence" value="ECO:0007669"/>
    <property type="project" value="UniProtKB-UniRule"/>
</dbReference>
<evidence type="ECO:0000313" key="9">
    <source>
        <dbReference type="EMBL" id="SCY66512.1"/>
    </source>
</evidence>
<keyword evidence="10" id="KW-1185">Reference proteome</keyword>
<feature type="binding site" evidence="8">
    <location>
        <position position="61"/>
    </location>
    <ligand>
        <name>beta-alanine</name>
        <dbReference type="ChEBI" id="CHEBI:57966"/>
    </ligand>
</feature>
<feature type="binding site" evidence="8">
    <location>
        <position position="176"/>
    </location>
    <ligand>
        <name>ATP</name>
        <dbReference type="ChEBI" id="CHEBI:30616"/>
    </ligand>
</feature>
<feature type="binding site" evidence="8">
    <location>
        <position position="153"/>
    </location>
    <ligand>
        <name>(R)-pantoate</name>
        <dbReference type="ChEBI" id="CHEBI:15980"/>
    </ligand>
</feature>
<dbReference type="AlphaFoldDB" id="A0A1G5HRJ8"/>
<comment type="similarity">
    <text evidence="2 8">Belongs to the pantothenate synthetase family.</text>
</comment>
<dbReference type="InterPro" id="IPR042176">
    <property type="entry name" value="Pantoate_ligase_C"/>
</dbReference>
<dbReference type="Pfam" id="PF02569">
    <property type="entry name" value="Pantoate_ligase"/>
    <property type="match status" value="1"/>
</dbReference>
<dbReference type="SUPFAM" id="SSF52374">
    <property type="entry name" value="Nucleotidylyl transferase"/>
    <property type="match status" value="1"/>
</dbReference>
<comment type="subunit">
    <text evidence="8">Homodimer.</text>
</comment>
<dbReference type="PANTHER" id="PTHR21299">
    <property type="entry name" value="CYTIDYLATE KINASE/PANTOATE-BETA-ALANINE LIGASE"/>
    <property type="match status" value="1"/>
</dbReference>
<evidence type="ECO:0000256" key="2">
    <source>
        <dbReference type="ARBA" id="ARBA00009256"/>
    </source>
</evidence>
<feature type="binding site" evidence="8">
    <location>
        <begin position="30"/>
        <end position="37"/>
    </location>
    <ligand>
        <name>ATP</name>
        <dbReference type="ChEBI" id="CHEBI:30616"/>
    </ligand>
</feature>
<comment type="pathway">
    <text evidence="1 8">Cofactor biosynthesis; (R)-pantothenate biosynthesis; (R)-pantothenate from (R)-pantoate and beta-alanine: step 1/1.</text>
</comment>
<evidence type="ECO:0000256" key="8">
    <source>
        <dbReference type="HAMAP-Rule" id="MF_00158"/>
    </source>
</evidence>
<dbReference type="PANTHER" id="PTHR21299:SF1">
    <property type="entry name" value="PANTOATE--BETA-ALANINE LIGASE"/>
    <property type="match status" value="1"/>
</dbReference>
<gene>
    <name evidence="8" type="primary">panC</name>
    <name evidence="9" type="ORF">SAMN03080606_02106</name>
</gene>
<keyword evidence="5 8" id="KW-0547">Nucleotide-binding</keyword>
<dbReference type="Proteomes" id="UP000198636">
    <property type="component" value="Unassembled WGS sequence"/>
</dbReference>
<dbReference type="InterPro" id="IPR014729">
    <property type="entry name" value="Rossmann-like_a/b/a_fold"/>
</dbReference>
<feature type="binding site" evidence="8">
    <location>
        <begin position="147"/>
        <end position="150"/>
    </location>
    <ligand>
        <name>ATP</name>
        <dbReference type="ChEBI" id="CHEBI:30616"/>
    </ligand>
</feature>
<dbReference type="EMBL" id="FMUS01000012">
    <property type="protein sequence ID" value="SCY66512.1"/>
    <property type="molecule type" value="Genomic_DNA"/>
</dbReference>
<dbReference type="UniPathway" id="UPA00028">
    <property type="reaction ID" value="UER00005"/>
</dbReference>
<comment type="subcellular location">
    <subcellularLocation>
        <location evidence="8">Cytoplasm</location>
    </subcellularLocation>
</comment>
<dbReference type="FunFam" id="3.30.1300.10:FF:000001">
    <property type="entry name" value="Pantothenate synthetase"/>
    <property type="match status" value="1"/>
</dbReference>
<keyword evidence="6 8" id="KW-0067">ATP-binding</keyword>
<dbReference type="InterPro" id="IPR003721">
    <property type="entry name" value="Pantoate_ligase"/>
</dbReference>
<evidence type="ECO:0000256" key="6">
    <source>
        <dbReference type="ARBA" id="ARBA00022840"/>
    </source>
</evidence>
<dbReference type="GO" id="GO:0005829">
    <property type="term" value="C:cytosol"/>
    <property type="evidence" value="ECO:0007669"/>
    <property type="project" value="TreeGrafter"/>
</dbReference>
<comment type="miscellaneous">
    <text evidence="8">The reaction proceeds by a bi uni uni bi ping pong mechanism.</text>
</comment>
<organism evidence="9 10">
    <name type="scientific">Alkaliphilus peptidifermentans DSM 18978</name>
    <dbReference type="NCBI Taxonomy" id="1120976"/>
    <lineage>
        <taxon>Bacteria</taxon>
        <taxon>Bacillati</taxon>
        <taxon>Bacillota</taxon>
        <taxon>Clostridia</taxon>
        <taxon>Peptostreptococcales</taxon>
        <taxon>Natronincolaceae</taxon>
        <taxon>Alkaliphilus</taxon>
    </lineage>
</organism>
<protein>
    <recommendedName>
        <fullName evidence="8">Pantothenate synthetase</fullName>
        <shortName evidence="8">PS</shortName>
        <ecNumber evidence="8">6.3.2.1</ecNumber>
    </recommendedName>
    <alternativeName>
        <fullName evidence="8">Pantoate--beta-alanine ligase</fullName>
    </alternativeName>
    <alternativeName>
        <fullName evidence="8">Pantoate-activating enzyme</fullName>
    </alternativeName>
</protein>
<feature type="binding site" evidence="8">
    <location>
        <begin position="184"/>
        <end position="187"/>
    </location>
    <ligand>
        <name>ATP</name>
        <dbReference type="ChEBI" id="CHEBI:30616"/>
    </ligand>
</feature>
<dbReference type="InterPro" id="IPR004821">
    <property type="entry name" value="Cyt_trans-like"/>
</dbReference>
<evidence type="ECO:0000256" key="1">
    <source>
        <dbReference type="ARBA" id="ARBA00004990"/>
    </source>
</evidence>
<keyword evidence="4 8" id="KW-0566">Pantothenate biosynthesis</keyword>
<dbReference type="GO" id="GO:0005524">
    <property type="term" value="F:ATP binding"/>
    <property type="evidence" value="ECO:0007669"/>
    <property type="project" value="UniProtKB-KW"/>
</dbReference>
<feature type="active site" description="Proton donor" evidence="8">
    <location>
        <position position="37"/>
    </location>
</feature>
<evidence type="ECO:0000256" key="3">
    <source>
        <dbReference type="ARBA" id="ARBA00022598"/>
    </source>
</evidence>
<keyword evidence="8" id="KW-0963">Cytoplasm</keyword>
<name>A0A1G5HRJ8_9FIRM</name>
<dbReference type="STRING" id="1120976.SAMN03080606_02106"/>
<dbReference type="GO" id="GO:0015940">
    <property type="term" value="P:pantothenate biosynthetic process"/>
    <property type="evidence" value="ECO:0007669"/>
    <property type="project" value="UniProtKB-UniRule"/>
</dbReference>
<dbReference type="FunFam" id="3.40.50.620:FF:000013">
    <property type="entry name" value="Pantothenate synthetase"/>
    <property type="match status" value="1"/>
</dbReference>
<dbReference type="HAMAP" id="MF_00158">
    <property type="entry name" value="PanC"/>
    <property type="match status" value="1"/>
</dbReference>
<dbReference type="Gene3D" id="3.30.1300.10">
    <property type="entry name" value="Pantoate-beta-alanine ligase, C-terminal domain"/>
    <property type="match status" value="1"/>
</dbReference>
<evidence type="ECO:0000256" key="5">
    <source>
        <dbReference type="ARBA" id="ARBA00022741"/>
    </source>
</evidence>
<reference evidence="9 10" key="1">
    <citation type="submission" date="2016-10" db="EMBL/GenBank/DDBJ databases">
        <authorList>
            <person name="de Groot N.N."/>
        </authorList>
    </citation>
    <scope>NUCLEOTIDE SEQUENCE [LARGE SCALE GENOMIC DNA]</scope>
    <source>
        <strain evidence="9 10">DSM 18978</strain>
    </source>
</reference>
<evidence type="ECO:0000313" key="10">
    <source>
        <dbReference type="Proteomes" id="UP000198636"/>
    </source>
</evidence>
<accession>A0A1G5HRJ8</accession>
<sequence length="283" mass="31896">MHIVSTVKDMRQVIREVKVENNTLGFVPTMGYLHEGHLSLIKRAKLENDIVIVSIFVNPTQFGANEDYDIYPKDFKRDKQLAETAGADYVFYPTVEEMYPTGYKTSVDVSEITDRLCGASRPGHFKGVTTIVNKLFNIVEPNRAYFGLKDAQQVAVIQQMVKDLFMNVEVIPCSIVRESDGLAMSSRNVYLTQQDRSAALILSKSLMKAKKIINEGERDLKIIRNTIIESISKEAPVSVEYIEIIQFPSLEKIDILEGKVLIALAAKVGRVRLIDNVILEVQK</sequence>
<dbReference type="EC" id="6.3.2.1" evidence="8"/>
<dbReference type="OrthoDB" id="9773087at2"/>
<comment type="catalytic activity">
    <reaction evidence="7 8">
        <text>(R)-pantoate + beta-alanine + ATP = (R)-pantothenate + AMP + diphosphate + H(+)</text>
        <dbReference type="Rhea" id="RHEA:10912"/>
        <dbReference type="ChEBI" id="CHEBI:15378"/>
        <dbReference type="ChEBI" id="CHEBI:15980"/>
        <dbReference type="ChEBI" id="CHEBI:29032"/>
        <dbReference type="ChEBI" id="CHEBI:30616"/>
        <dbReference type="ChEBI" id="CHEBI:33019"/>
        <dbReference type="ChEBI" id="CHEBI:57966"/>
        <dbReference type="ChEBI" id="CHEBI:456215"/>
        <dbReference type="EC" id="6.3.2.1"/>
    </reaction>
</comment>
<evidence type="ECO:0000256" key="4">
    <source>
        <dbReference type="ARBA" id="ARBA00022655"/>
    </source>
</evidence>
<comment type="function">
    <text evidence="8">Catalyzes the condensation of pantoate with beta-alanine in an ATP-dependent reaction via a pantoyl-adenylate intermediate.</text>
</comment>
<dbReference type="CDD" id="cd00560">
    <property type="entry name" value="PanC"/>
    <property type="match status" value="1"/>
</dbReference>
<keyword evidence="3 8" id="KW-0436">Ligase</keyword>
<dbReference type="NCBIfam" id="TIGR00018">
    <property type="entry name" value="panC"/>
    <property type="match status" value="1"/>
</dbReference>